<proteinExistence type="predicted"/>
<name>A0A2H0VIS2_9BACT</name>
<dbReference type="EMBL" id="PFAF01000034">
    <property type="protein sequence ID" value="PIR99005.1"/>
    <property type="molecule type" value="Genomic_DNA"/>
</dbReference>
<evidence type="ECO:0000313" key="2">
    <source>
        <dbReference type="Proteomes" id="UP000230796"/>
    </source>
</evidence>
<dbReference type="AlphaFoldDB" id="A0A2H0VIS2"/>
<evidence type="ECO:0000313" key="1">
    <source>
        <dbReference type="EMBL" id="PIR99005.1"/>
    </source>
</evidence>
<protein>
    <submittedName>
        <fullName evidence="1">Uncharacterized protein</fullName>
    </submittedName>
</protein>
<organism evidence="1 2">
    <name type="scientific">Candidatus Collierbacteria bacterium CG10_big_fil_rev_8_21_14_0_10_44_9</name>
    <dbReference type="NCBI Taxonomy" id="1974535"/>
    <lineage>
        <taxon>Bacteria</taxon>
        <taxon>Candidatus Collieribacteriota</taxon>
    </lineage>
</organism>
<gene>
    <name evidence="1" type="ORF">COT87_01755</name>
</gene>
<comment type="caution">
    <text evidence="1">The sequence shown here is derived from an EMBL/GenBank/DDBJ whole genome shotgun (WGS) entry which is preliminary data.</text>
</comment>
<reference evidence="2" key="1">
    <citation type="submission" date="2017-09" db="EMBL/GenBank/DDBJ databases">
        <title>Depth-based differentiation of microbial function through sediment-hosted aquifers and enrichment of novel symbionts in the deep terrestrial subsurface.</title>
        <authorList>
            <person name="Probst A.J."/>
            <person name="Ladd B."/>
            <person name="Jarett J.K."/>
            <person name="Geller-Mcgrath D.E."/>
            <person name="Sieber C.M.K."/>
            <person name="Emerson J.B."/>
            <person name="Anantharaman K."/>
            <person name="Thomas B.C."/>
            <person name="Malmstrom R."/>
            <person name="Stieglmeier M."/>
            <person name="Klingl A."/>
            <person name="Woyke T."/>
            <person name="Ryan C.M."/>
            <person name="Banfield J.F."/>
        </authorList>
    </citation>
    <scope>NUCLEOTIDE SEQUENCE [LARGE SCALE GENOMIC DNA]</scope>
</reference>
<sequence>MGAGGQSLPTGFVQGGSELASAAEFGCLTFGDAEDLSGVGIADLRPGGLMLRSSVGIDDALLGGSGVGDVVAETTASLVGAGLARLSIGIMPGITPSRFLGQKAFIVYKPVGGAFHWLLLG</sequence>
<dbReference type="Proteomes" id="UP000230796">
    <property type="component" value="Unassembled WGS sequence"/>
</dbReference>
<accession>A0A2H0VIS2</accession>